<comment type="caution">
    <text evidence="2">The sequence shown here is derived from an EMBL/GenBank/DDBJ whole genome shotgun (WGS) entry which is preliminary data.</text>
</comment>
<proteinExistence type="predicted"/>
<accession>A0ABW4LYY9</accession>
<keyword evidence="1" id="KW-0812">Transmembrane</keyword>
<gene>
    <name evidence="2" type="ORF">ACFSE1_02810</name>
</gene>
<dbReference type="Proteomes" id="UP001597322">
    <property type="component" value="Unassembled WGS sequence"/>
</dbReference>
<evidence type="ECO:0000256" key="1">
    <source>
        <dbReference type="SAM" id="Phobius"/>
    </source>
</evidence>
<keyword evidence="3" id="KW-1185">Reference proteome</keyword>
<evidence type="ECO:0000313" key="2">
    <source>
        <dbReference type="EMBL" id="MFD1744383.1"/>
    </source>
</evidence>
<dbReference type="EMBL" id="JBHUEQ010000003">
    <property type="protein sequence ID" value="MFD1744383.1"/>
    <property type="molecule type" value="Genomic_DNA"/>
</dbReference>
<sequence length="58" mass="6642">MFAKKKTAMPDTITVINLVWTAVIAVMMTATVTLYQDKNESNVRYTQLTGSTYEQPYY</sequence>
<name>A0ABW4LYY9_9HYPH</name>
<keyword evidence="1" id="KW-0472">Membrane</keyword>
<reference evidence="3" key="1">
    <citation type="journal article" date="2019" name="Int. J. Syst. Evol. Microbiol.">
        <title>The Global Catalogue of Microorganisms (GCM) 10K type strain sequencing project: providing services to taxonomists for standard genome sequencing and annotation.</title>
        <authorList>
            <consortium name="The Broad Institute Genomics Platform"/>
            <consortium name="The Broad Institute Genome Sequencing Center for Infectious Disease"/>
            <person name="Wu L."/>
            <person name="Ma J."/>
        </authorList>
    </citation>
    <scope>NUCLEOTIDE SEQUENCE [LARGE SCALE GENOMIC DNA]</scope>
    <source>
        <strain evidence="3">CG52</strain>
    </source>
</reference>
<protein>
    <submittedName>
        <fullName evidence="2">Uncharacterized protein</fullName>
    </submittedName>
</protein>
<evidence type="ECO:0000313" key="3">
    <source>
        <dbReference type="Proteomes" id="UP001597322"/>
    </source>
</evidence>
<organism evidence="2 3">
    <name type="scientific">Rhizobium helianthi</name>
    <dbReference type="NCBI Taxonomy" id="1132695"/>
    <lineage>
        <taxon>Bacteria</taxon>
        <taxon>Pseudomonadati</taxon>
        <taxon>Pseudomonadota</taxon>
        <taxon>Alphaproteobacteria</taxon>
        <taxon>Hyphomicrobiales</taxon>
        <taxon>Rhizobiaceae</taxon>
        <taxon>Rhizobium/Agrobacterium group</taxon>
        <taxon>Rhizobium</taxon>
    </lineage>
</organism>
<keyword evidence="1" id="KW-1133">Transmembrane helix</keyword>
<feature type="transmembrane region" description="Helical" evidence="1">
    <location>
        <begin position="12"/>
        <end position="35"/>
    </location>
</feature>
<dbReference type="RefSeq" id="WP_377396222.1">
    <property type="nucleotide sequence ID" value="NZ_JBHUEQ010000003.1"/>
</dbReference>